<gene>
    <name evidence="1" type="ORF">CGI_10024196</name>
</gene>
<protein>
    <submittedName>
        <fullName evidence="1">Uncharacterized protein</fullName>
    </submittedName>
</protein>
<sequence length="80" mass="9189">MAIVLPRHFDVLELGLENDRDSTFCLTKLSTERTEGGKKSQLKMKFGHVLFQKKGVCHTTRERNLKGVVILNRINHRQLG</sequence>
<organism evidence="1">
    <name type="scientific">Magallana gigas</name>
    <name type="common">Pacific oyster</name>
    <name type="synonym">Crassostrea gigas</name>
    <dbReference type="NCBI Taxonomy" id="29159"/>
    <lineage>
        <taxon>Eukaryota</taxon>
        <taxon>Metazoa</taxon>
        <taxon>Spiralia</taxon>
        <taxon>Lophotrochozoa</taxon>
        <taxon>Mollusca</taxon>
        <taxon>Bivalvia</taxon>
        <taxon>Autobranchia</taxon>
        <taxon>Pteriomorphia</taxon>
        <taxon>Ostreida</taxon>
        <taxon>Ostreoidea</taxon>
        <taxon>Ostreidae</taxon>
        <taxon>Magallana</taxon>
    </lineage>
</organism>
<evidence type="ECO:0000313" key="1">
    <source>
        <dbReference type="EMBL" id="EKC36268.1"/>
    </source>
</evidence>
<name>K1QR95_MAGGI</name>
<accession>K1QR95</accession>
<dbReference type="InParanoid" id="K1QR95"/>
<dbReference type="HOGENOM" id="CLU_2592101_0_0_1"/>
<dbReference type="AlphaFoldDB" id="K1QR95"/>
<dbReference type="EMBL" id="JH817566">
    <property type="protein sequence ID" value="EKC36268.1"/>
    <property type="molecule type" value="Genomic_DNA"/>
</dbReference>
<proteinExistence type="predicted"/>
<reference evidence="1" key="1">
    <citation type="journal article" date="2012" name="Nature">
        <title>The oyster genome reveals stress adaptation and complexity of shell formation.</title>
        <authorList>
            <person name="Zhang G."/>
            <person name="Fang X."/>
            <person name="Guo X."/>
            <person name="Li L."/>
            <person name="Luo R."/>
            <person name="Xu F."/>
            <person name="Yang P."/>
            <person name="Zhang L."/>
            <person name="Wang X."/>
            <person name="Qi H."/>
            <person name="Xiong Z."/>
            <person name="Que H."/>
            <person name="Xie Y."/>
            <person name="Holland P.W."/>
            <person name="Paps J."/>
            <person name="Zhu Y."/>
            <person name="Wu F."/>
            <person name="Chen Y."/>
            <person name="Wang J."/>
            <person name="Peng C."/>
            <person name="Meng J."/>
            <person name="Yang L."/>
            <person name="Liu J."/>
            <person name="Wen B."/>
            <person name="Zhang N."/>
            <person name="Huang Z."/>
            <person name="Zhu Q."/>
            <person name="Feng Y."/>
            <person name="Mount A."/>
            <person name="Hedgecock D."/>
            <person name="Xu Z."/>
            <person name="Liu Y."/>
            <person name="Domazet-Loso T."/>
            <person name="Du Y."/>
            <person name="Sun X."/>
            <person name="Zhang S."/>
            <person name="Liu B."/>
            <person name="Cheng P."/>
            <person name="Jiang X."/>
            <person name="Li J."/>
            <person name="Fan D."/>
            <person name="Wang W."/>
            <person name="Fu W."/>
            <person name="Wang T."/>
            <person name="Wang B."/>
            <person name="Zhang J."/>
            <person name="Peng Z."/>
            <person name="Li Y."/>
            <person name="Li N."/>
            <person name="Wang J."/>
            <person name="Chen M."/>
            <person name="He Y."/>
            <person name="Tan F."/>
            <person name="Song X."/>
            <person name="Zheng Q."/>
            <person name="Huang R."/>
            <person name="Yang H."/>
            <person name="Du X."/>
            <person name="Chen L."/>
            <person name="Yang M."/>
            <person name="Gaffney P.M."/>
            <person name="Wang S."/>
            <person name="Luo L."/>
            <person name="She Z."/>
            <person name="Ming Y."/>
            <person name="Huang W."/>
            <person name="Zhang S."/>
            <person name="Huang B."/>
            <person name="Zhang Y."/>
            <person name="Qu T."/>
            <person name="Ni P."/>
            <person name="Miao G."/>
            <person name="Wang J."/>
            <person name="Wang Q."/>
            <person name="Steinberg C.E."/>
            <person name="Wang H."/>
            <person name="Li N."/>
            <person name="Qian L."/>
            <person name="Zhang G."/>
            <person name="Li Y."/>
            <person name="Yang H."/>
            <person name="Liu X."/>
            <person name="Wang J."/>
            <person name="Yin Y."/>
            <person name="Wang J."/>
        </authorList>
    </citation>
    <scope>NUCLEOTIDE SEQUENCE [LARGE SCALE GENOMIC DNA]</scope>
    <source>
        <strain evidence="1">05x7-T-G4-1.051#20</strain>
    </source>
</reference>